<dbReference type="EMBL" id="AORV01000038">
    <property type="protein sequence ID" value="EMS71386.1"/>
    <property type="molecule type" value="Genomic_DNA"/>
</dbReference>
<proteinExistence type="predicted"/>
<keyword evidence="2" id="KW-1185">Reference proteome</keyword>
<reference evidence="1 2" key="1">
    <citation type="journal article" date="2013" name="Genome Announc.">
        <title>Draft Genome Sequence of the Cellulolytic, Mesophilic, Anaerobic Bacterium Clostridium termitidis Strain CT1112 (DSM 5398).</title>
        <authorList>
            <person name="Lal S."/>
            <person name="Ramachandran U."/>
            <person name="Zhang X."/>
            <person name="Munir R."/>
            <person name="Sparling R."/>
            <person name="Levin D.B."/>
        </authorList>
    </citation>
    <scope>NUCLEOTIDE SEQUENCE [LARGE SCALE GENOMIC DNA]</scope>
    <source>
        <strain evidence="1 2">CT1112</strain>
    </source>
</reference>
<dbReference type="RefSeq" id="WP_004626465.1">
    <property type="nucleotide sequence ID" value="NZ_AORV01000038.1"/>
</dbReference>
<name>S0FM60_RUMCE</name>
<evidence type="ECO:0008006" key="3">
    <source>
        <dbReference type="Google" id="ProtNLM"/>
    </source>
</evidence>
<dbReference type="InterPro" id="IPR059206">
    <property type="entry name" value="Sll1717-like"/>
</dbReference>
<dbReference type="PATRIC" id="fig|1195236.3.peg.3019"/>
<organism evidence="1 2">
    <name type="scientific">Ruminiclostridium cellobioparum subsp. termitidis CT1112</name>
    <dbReference type="NCBI Taxonomy" id="1195236"/>
    <lineage>
        <taxon>Bacteria</taxon>
        <taxon>Bacillati</taxon>
        <taxon>Bacillota</taxon>
        <taxon>Clostridia</taxon>
        <taxon>Eubacteriales</taxon>
        <taxon>Oscillospiraceae</taxon>
        <taxon>Ruminiclostridium</taxon>
    </lineage>
</organism>
<protein>
    <recommendedName>
        <fullName evidence="3">ATPase</fullName>
    </recommendedName>
</protein>
<dbReference type="Proteomes" id="UP000014155">
    <property type="component" value="Unassembled WGS sequence"/>
</dbReference>
<gene>
    <name evidence="1" type="ORF">CTER_2699</name>
</gene>
<sequence>MRGIEKYLVENIQKVDFGDIDGLYDANLEKYFLDDNYWQKIIEENTFYIIGRKGTGKSAIYKWIQTQSVIHGCLISNLSFKTFPFEKLLKLSDDNFSKPNQYQSIWNNIILSEFASLIVRDELATINDEFKEMKSYVDYVFGEDLVDLHKQITTIADKSSTGISIKYVTGQTEKSCNKTLNDELDNITKINRRLENLIINYLIKYSGSNRFIIQFDQLDDNYNQLQDFNNYHQAIISLFKVIYDINQTFRSKNIKDSKVIAYLRSDIFYSINAFDSESARWDRYKLNLNWSIVNKDDWQNPRLIQVINKRISSSIRSIDERNAFSTIFDSKVIRMEDNGRPINIFKYLIHRTFHRPRDLVQFCIKIQDEVKSTGNLYHRTVNNAEKEYSLWLLSEVENEIGVKVKRIDTLYEFLRLMGSQSFPLTAFKSQFKNFEDKIEMEAEELLKYLYSMAIIHNVNYTTNNTYDYKNRYKKGYTEYFSVIRNDRSTFNRDLKIQIHPGFWKGLHTSNYSNRR</sequence>
<accession>S0FM60</accession>
<dbReference type="InterPro" id="IPR027417">
    <property type="entry name" value="P-loop_NTPase"/>
</dbReference>
<evidence type="ECO:0000313" key="1">
    <source>
        <dbReference type="EMBL" id="EMS71386.1"/>
    </source>
</evidence>
<evidence type="ECO:0000313" key="2">
    <source>
        <dbReference type="Proteomes" id="UP000014155"/>
    </source>
</evidence>
<dbReference type="AlphaFoldDB" id="S0FM60"/>
<dbReference type="NCBIfam" id="NF047389">
    <property type="entry name" value="ATPase_Sll1717"/>
    <property type="match status" value="1"/>
</dbReference>
<comment type="caution">
    <text evidence="1">The sequence shown here is derived from an EMBL/GenBank/DDBJ whole genome shotgun (WGS) entry which is preliminary data.</text>
</comment>
<dbReference type="eggNOG" id="COG3613">
    <property type="taxonomic scope" value="Bacteria"/>
</dbReference>
<dbReference type="SUPFAM" id="SSF52540">
    <property type="entry name" value="P-loop containing nucleoside triphosphate hydrolases"/>
    <property type="match status" value="1"/>
</dbReference>